<proteinExistence type="predicted"/>
<evidence type="ECO:0000313" key="3">
    <source>
        <dbReference type="Proteomes" id="UP000326340"/>
    </source>
</evidence>
<dbReference type="Proteomes" id="UP000326340">
    <property type="component" value="Unassembled WGS sequence"/>
</dbReference>
<name>A0A5Q4BHY0_9PEZI</name>
<keyword evidence="3" id="KW-1185">Reference proteome</keyword>
<protein>
    <submittedName>
        <fullName evidence="2">Uncharacterized protein</fullName>
    </submittedName>
</protein>
<evidence type="ECO:0000313" key="2">
    <source>
        <dbReference type="EMBL" id="TQN66376.1"/>
    </source>
</evidence>
<sequence>MDERHRRDTSERHGTIESESDGKTSTTASKWPSPSPLTLSGADCGSEFQDTGATE</sequence>
<evidence type="ECO:0000256" key="1">
    <source>
        <dbReference type="SAM" id="MobiDB-lite"/>
    </source>
</evidence>
<accession>A0A5Q4BHY0</accession>
<gene>
    <name evidence="2" type="ORF">CSHISOI_09055</name>
</gene>
<organism evidence="2 3">
    <name type="scientific">Colletotrichum shisoi</name>
    <dbReference type="NCBI Taxonomy" id="2078593"/>
    <lineage>
        <taxon>Eukaryota</taxon>
        <taxon>Fungi</taxon>
        <taxon>Dikarya</taxon>
        <taxon>Ascomycota</taxon>
        <taxon>Pezizomycotina</taxon>
        <taxon>Sordariomycetes</taxon>
        <taxon>Hypocreomycetidae</taxon>
        <taxon>Glomerellales</taxon>
        <taxon>Glomerellaceae</taxon>
        <taxon>Colletotrichum</taxon>
        <taxon>Colletotrichum destructivum species complex</taxon>
    </lineage>
</organism>
<reference evidence="2 3" key="1">
    <citation type="journal article" date="2019" name="Sci. Rep.">
        <title>Colletotrichum shisoi sp. nov., an anthracnose pathogen of Perilla frutescens in Japan: molecular phylogenetic, morphological and genomic evidence.</title>
        <authorList>
            <person name="Gan P."/>
            <person name="Tsushima A."/>
            <person name="Hiroyama R."/>
            <person name="Narusaka M."/>
            <person name="Takano Y."/>
            <person name="Narusaka Y."/>
            <person name="Kawaradani M."/>
            <person name="Damm U."/>
            <person name="Shirasu K."/>
        </authorList>
    </citation>
    <scope>NUCLEOTIDE SEQUENCE [LARGE SCALE GENOMIC DNA]</scope>
    <source>
        <strain evidence="2 3">PG-2018a</strain>
    </source>
</reference>
<dbReference type="AlphaFoldDB" id="A0A5Q4BHY0"/>
<feature type="compositionally biased region" description="Basic and acidic residues" evidence="1">
    <location>
        <begin position="1"/>
        <end position="22"/>
    </location>
</feature>
<dbReference type="EMBL" id="PUHP01001227">
    <property type="protein sequence ID" value="TQN66376.1"/>
    <property type="molecule type" value="Genomic_DNA"/>
</dbReference>
<feature type="region of interest" description="Disordered" evidence="1">
    <location>
        <begin position="1"/>
        <end position="55"/>
    </location>
</feature>
<feature type="compositionally biased region" description="Polar residues" evidence="1">
    <location>
        <begin position="23"/>
        <end position="38"/>
    </location>
</feature>
<comment type="caution">
    <text evidence="2">The sequence shown here is derived from an EMBL/GenBank/DDBJ whole genome shotgun (WGS) entry which is preliminary data.</text>
</comment>